<dbReference type="Proteomes" id="UP000779049">
    <property type="component" value="Unassembled WGS sequence"/>
</dbReference>
<evidence type="ECO:0000313" key="10">
    <source>
        <dbReference type="Proteomes" id="UP000779049"/>
    </source>
</evidence>
<evidence type="ECO:0000256" key="1">
    <source>
        <dbReference type="ARBA" id="ARBA00004651"/>
    </source>
</evidence>
<reference evidence="9 10" key="1">
    <citation type="journal article" date="2020" name="New Microbes New Infect">
        <title>Sellimonas caecigallum sp. nov., description and genome sequence of a new member of the Sellimonas genus isolated from the cecum of feral chicken.</title>
        <authorList>
            <person name="Wongkuna S."/>
            <person name="Ghimire S."/>
            <person name="Antony L."/>
            <person name="Chankhamhaengdecha S."/>
            <person name="Janvilisri T."/>
            <person name="Scaria J."/>
        </authorList>
    </citation>
    <scope>NUCLEOTIDE SEQUENCE [LARGE SCALE GENOMIC DNA]</scope>
    <source>
        <strain evidence="9 10">SW451</strain>
    </source>
</reference>
<comment type="similarity">
    <text evidence="2">Belongs to the MreD family.</text>
</comment>
<keyword evidence="4 8" id="KW-0812">Transmembrane</keyword>
<evidence type="ECO:0000256" key="3">
    <source>
        <dbReference type="ARBA" id="ARBA00022475"/>
    </source>
</evidence>
<feature type="transmembrane region" description="Helical" evidence="8">
    <location>
        <begin position="69"/>
        <end position="90"/>
    </location>
</feature>
<evidence type="ECO:0000256" key="4">
    <source>
        <dbReference type="ARBA" id="ARBA00022692"/>
    </source>
</evidence>
<keyword evidence="6 8" id="KW-1133">Transmembrane helix</keyword>
<evidence type="ECO:0000256" key="8">
    <source>
        <dbReference type="SAM" id="Phobius"/>
    </source>
</evidence>
<protein>
    <submittedName>
        <fullName evidence="9">Rod shape-determining protein MreD</fullName>
    </submittedName>
</protein>
<proteinExistence type="inferred from homology"/>
<comment type="caution">
    <text evidence="9">The sequence shown here is derived from an EMBL/GenBank/DDBJ whole genome shotgun (WGS) entry which is preliminary data.</text>
</comment>
<evidence type="ECO:0000313" key="9">
    <source>
        <dbReference type="EMBL" id="MBY0759470.1"/>
    </source>
</evidence>
<dbReference type="Pfam" id="PF04093">
    <property type="entry name" value="MreD"/>
    <property type="match status" value="1"/>
</dbReference>
<dbReference type="Gene3D" id="1.10.1760.20">
    <property type="match status" value="1"/>
</dbReference>
<feature type="transmembrane region" description="Helical" evidence="8">
    <location>
        <begin position="7"/>
        <end position="28"/>
    </location>
</feature>
<keyword evidence="3" id="KW-1003">Cell membrane</keyword>
<keyword evidence="10" id="KW-1185">Reference proteome</keyword>
<dbReference type="InterPro" id="IPR007227">
    <property type="entry name" value="Cell_shape_determining_MreD"/>
</dbReference>
<keyword evidence="7 8" id="KW-0472">Membrane</keyword>
<dbReference type="NCBIfam" id="TIGR03426">
    <property type="entry name" value="shape_MreD"/>
    <property type="match status" value="1"/>
</dbReference>
<feature type="transmembrane region" description="Helical" evidence="8">
    <location>
        <begin position="102"/>
        <end position="124"/>
    </location>
</feature>
<evidence type="ECO:0000256" key="6">
    <source>
        <dbReference type="ARBA" id="ARBA00022989"/>
    </source>
</evidence>
<keyword evidence="5" id="KW-0133">Cell shape</keyword>
<gene>
    <name evidence="9" type="primary">mreD</name>
    <name evidence="9" type="ORF">FLB61_10295</name>
</gene>
<evidence type="ECO:0000256" key="7">
    <source>
        <dbReference type="ARBA" id="ARBA00023136"/>
    </source>
</evidence>
<evidence type="ECO:0000256" key="2">
    <source>
        <dbReference type="ARBA" id="ARBA00007776"/>
    </source>
</evidence>
<evidence type="ECO:0000256" key="5">
    <source>
        <dbReference type="ARBA" id="ARBA00022960"/>
    </source>
</evidence>
<sequence length="175" mass="20610">MQTVKRKAIEVIMIILFFLLETTVFQYLEIASIKPNLLVILTASFGFMRGKNEGMFVGFLSGFLLDLCFSRYIGFYTLLYSVIGYVNGFFKRLYYSDDMKLPLLLISGSELIYGLWVYVFQFMLQSDFHFLYYLGHIIMPELVYTILVTLILYQIILRINRRLEDEEKRSASKFV</sequence>
<dbReference type="EMBL" id="VIRV01000016">
    <property type="protein sequence ID" value="MBY0759470.1"/>
    <property type="molecule type" value="Genomic_DNA"/>
</dbReference>
<accession>A0ABS7L9I7</accession>
<organism evidence="9 10">
    <name type="scientific">Sellimonas caecigallum</name>
    <dbReference type="NCBI Taxonomy" id="2592333"/>
    <lineage>
        <taxon>Bacteria</taxon>
        <taxon>Bacillati</taxon>
        <taxon>Bacillota</taxon>
        <taxon>Clostridia</taxon>
        <taxon>Lachnospirales</taxon>
        <taxon>Lachnospiraceae</taxon>
        <taxon>Sellimonas</taxon>
    </lineage>
</organism>
<dbReference type="InterPro" id="IPR017225">
    <property type="entry name" value="Cell_shape_determin_MreD_prd"/>
</dbReference>
<feature type="transmembrane region" description="Helical" evidence="8">
    <location>
        <begin position="130"/>
        <end position="153"/>
    </location>
</feature>
<name>A0ABS7L9I7_9FIRM</name>
<comment type="subcellular location">
    <subcellularLocation>
        <location evidence="1">Cell membrane</location>
        <topology evidence="1">Multi-pass membrane protein</topology>
    </subcellularLocation>
</comment>
<dbReference type="RefSeq" id="WP_087200445.1">
    <property type="nucleotide sequence ID" value="NZ_CP173660.1"/>
</dbReference>
<dbReference type="PIRSF" id="PIRSF037497">
    <property type="entry name" value="MreD_Clostridium/Treponema_prd"/>
    <property type="match status" value="1"/>
</dbReference>